<sequence length="93" mass="10505">MANKKRNAEQWQQVIEQQVNSGLTVSEFCTQHKLTAASFYLWRKKLSGTDRSASLKQNEWLAFDMPASASPDTPWQIELALPGGVVLRMNRPA</sequence>
<evidence type="ECO:0000313" key="2">
    <source>
        <dbReference type="Proteomes" id="UP000219285"/>
    </source>
</evidence>
<evidence type="ECO:0000313" key="1">
    <source>
        <dbReference type="EMBL" id="QJR79325.1"/>
    </source>
</evidence>
<dbReference type="OrthoDB" id="5769209at2"/>
<keyword evidence="2" id="KW-1185">Reference proteome</keyword>
<reference evidence="2" key="1">
    <citation type="submission" date="2014-12" db="EMBL/GenBank/DDBJ databases">
        <title>Complete genome sequence of a multi-drug resistant Klebsiella pneumoniae.</title>
        <authorList>
            <person name="Hua X."/>
            <person name="Chen Q."/>
            <person name="Li X."/>
            <person name="Feng Y."/>
            <person name="Ruan Z."/>
            <person name="Yu Y."/>
        </authorList>
    </citation>
    <scope>NUCLEOTIDE SEQUENCE [LARGE SCALE GENOMIC DNA]</scope>
    <source>
        <strain evidence="2">5.12</strain>
    </source>
</reference>
<dbReference type="EMBL" id="CP052766">
    <property type="protein sequence ID" value="QJR79325.1"/>
    <property type="molecule type" value="Genomic_DNA"/>
</dbReference>
<organism evidence="1 2">
    <name type="scientific">Alteromonas pelagimontana</name>
    <dbReference type="NCBI Taxonomy" id="1858656"/>
    <lineage>
        <taxon>Bacteria</taxon>
        <taxon>Pseudomonadati</taxon>
        <taxon>Pseudomonadota</taxon>
        <taxon>Gammaproteobacteria</taxon>
        <taxon>Alteromonadales</taxon>
        <taxon>Alteromonadaceae</taxon>
        <taxon>Alteromonas/Salinimonas group</taxon>
        <taxon>Alteromonas</taxon>
    </lineage>
</organism>
<dbReference type="GO" id="GO:0003677">
    <property type="term" value="F:DNA binding"/>
    <property type="evidence" value="ECO:0007669"/>
    <property type="project" value="InterPro"/>
</dbReference>
<dbReference type="InterPro" id="IPR002514">
    <property type="entry name" value="Transposase_8"/>
</dbReference>
<gene>
    <name evidence="1" type="ORF">CA267_000170</name>
</gene>
<protein>
    <submittedName>
        <fullName evidence="1">Transposase</fullName>
    </submittedName>
</protein>
<dbReference type="GO" id="GO:0006313">
    <property type="term" value="P:DNA transposition"/>
    <property type="evidence" value="ECO:0007669"/>
    <property type="project" value="InterPro"/>
</dbReference>
<accession>A0A6M4M9L7</accession>
<dbReference type="GO" id="GO:0004803">
    <property type="term" value="F:transposase activity"/>
    <property type="evidence" value="ECO:0007669"/>
    <property type="project" value="InterPro"/>
</dbReference>
<dbReference type="KEGG" id="apel:CA267_000170"/>
<reference evidence="1 2" key="2">
    <citation type="submission" date="2020-04" db="EMBL/GenBank/DDBJ databases">
        <title>Complete genome sequence of Alteromonas pelagimontana 5.12T.</title>
        <authorList>
            <person name="Sinha R.K."/>
            <person name="Krishnan K.P."/>
            <person name="Kurian J.P."/>
        </authorList>
    </citation>
    <scope>NUCLEOTIDE SEQUENCE [LARGE SCALE GENOMIC DNA]</scope>
    <source>
        <strain evidence="1 2">5.12</strain>
    </source>
</reference>
<dbReference type="Pfam" id="PF01527">
    <property type="entry name" value="HTH_Tnp_1"/>
    <property type="match status" value="1"/>
</dbReference>
<dbReference type="Proteomes" id="UP000219285">
    <property type="component" value="Chromosome"/>
</dbReference>
<proteinExistence type="predicted"/>
<dbReference type="NCBIfam" id="NF047593">
    <property type="entry name" value="IS66_ISAeme5_TnpA"/>
    <property type="match status" value="1"/>
</dbReference>
<dbReference type="AlphaFoldDB" id="A0A6M4M9L7"/>
<dbReference type="RefSeq" id="WP_075609340.1">
    <property type="nucleotide sequence ID" value="NZ_CP052766.1"/>
</dbReference>
<name>A0A6M4M9L7_9ALTE</name>